<dbReference type="GO" id="GO:0000978">
    <property type="term" value="F:RNA polymerase II cis-regulatory region sequence-specific DNA binding"/>
    <property type="evidence" value="ECO:0007669"/>
    <property type="project" value="InterPro"/>
</dbReference>
<evidence type="ECO:0000256" key="4">
    <source>
        <dbReference type="ARBA" id="ARBA00022771"/>
    </source>
</evidence>
<evidence type="ECO:0000256" key="5">
    <source>
        <dbReference type="ARBA" id="ARBA00022833"/>
    </source>
</evidence>
<dbReference type="AlphaFoldDB" id="A0AAD5U3Q6"/>
<dbReference type="InterPro" id="IPR036236">
    <property type="entry name" value="Znf_C2H2_sf"/>
</dbReference>
<proteinExistence type="predicted"/>
<dbReference type="Proteomes" id="UP001211065">
    <property type="component" value="Unassembled WGS sequence"/>
</dbReference>
<evidence type="ECO:0000256" key="7">
    <source>
        <dbReference type="PROSITE-ProRule" id="PRU00042"/>
    </source>
</evidence>
<dbReference type="GO" id="GO:0000981">
    <property type="term" value="F:DNA-binding transcription factor activity, RNA polymerase II-specific"/>
    <property type="evidence" value="ECO:0007669"/>
    <property type="project" value="InterPro"/>
</dbReference>
<organism evidence="10 11">
    <name type="scientific">Clydaea vesicula</name>
    <dbReference type="NCBI Taxonomy" id="447962"/>
    <lineage>
        <taxon>Eukaryota</taxon>
        <taxon>Fungi</taxon>
        <taxon>Fungi incertae sedis</taxon>
        <taxon>Chytridiomycota</taxon>
        <taxon>Chytridiomycota incertae sedis</taxon>
        <taxon>Chytridiomycetes</taxon>
        <taxon>Lobulomycetales</taxon>
        <taxon>Lobulomycetaceae</taxon>
        <taxon>Clydaea</taxon>
    </lineage>
</organism>
<dbReference type="InterPro" id="IPR013087">
    <property type="entry name" value="Znf_C2H2_type"/>
</dbReference>
<dbReference type="GO" id="GO:0005634">
    <property type="term" value="C:nucleus"/>
    <property type="evidence" value="ECO:0007669"/>
    <property type="project" value="UniProtKB-SubCell"/>
</dbReference>
<feature type="domain" description="C2H2-type" evidence="9">
    <location>
        <begin position="235"/>
        <end position="270"/>
    </location>
</feature>
<evidence type="ECO:0000313" key="11">
    <source>
        <dbReference type="Proteomes" id="UP001211065"/>
    </source>
</evidence>
<accession>A0AAD5U3Q6</accession>
<dbReference type="PANTHER" id="PTHR40626:SF11">
    <property type="entry name" value="ZINC FINGER PROTEIN YPR022C"/>
    <property type="match status" value="1"/>
</dbReference>
<feature type="region of interest" description="Disordered" evidence="8">
    <location>
        <begin position="260"/>
        <end position="294"/>
    </location>
</feature>
<evidence type="ECO:0000313" key="10">
    <source>
        <dbReference type="EMBL" id="KAJ3223433.1"/>
    </source>
</evidence>
<evidence type="ECO:0000256" key="1">
    <source>
        <dbReference type="ARBA" id="ARBA00004123"/>
    </source>
</evidence>
<dbReference type="GO" id="GO:0000785">
    <property type="term" value="C:chromatin"/>
    <property type="evidence" value="ECO:0007669"/>
    <property type="project" value="TreeGrafter"/>
</dbReference>
<feature type="compositionally biased region" description="Low complexity" evidence="8">
    <location>
        <begin position="138"/>
        <end position="180"/>
    </location>
</feature>
<dbReference type="Gene3D" id="3.30.160.60">
    <property type="entry name" value="Classic Zinc Finger"/>
    <property type="match status" value="2"/>
</dbReference>
<comment type="caution">
    <text evidence="10">The sequence shown here is derived from an EMBL/GenBank/DDBJ whole genome shotgun (WGS) entry which is preliminary data.</text>
</comment>
<feature type="region of interest" description="Disordered" evidence="8">
    <location>
        <begin position="110"/>
        <end position="209"/>
    </location>
</feature>
<keyword evidence="11" id="KW-1185">Reference proteome</keyword>
<dbReference type="EMBL" id="JADGJW010000130">
    <property type="protein sequence ID" value="KAJ3223433.1"/>
    <property type="molecule type" value="Genomic_DNA"/>
</dbReference>
<dbReference type="PANTHER" id="PTHR40626">
    <property type="entry name" value="MIP31509P"/>
    <property type="match status" value="1"/>
</dbReference>
<evidence type="ECO:0000256" key="3">
    <source>
        <dbReference type="ARBA" id="ARBA00022737"/>
    </source>
</evidence>
<keyword evidence="4 7" id="KW-0863">Zinc-finger</keyword>
<dbReference type="GO" id="GO:0008270">
    <property type="term" value="F:zinc ion binding"/>
    <property type="evidence" value="ECO:0007669"/>
    <property type="project" value="UniProtKB-KW"/>
</dbReference>
<comment type="subcellular location">
    <subcellularLocation>
        <location evidence="1">Nucleus</location>
    </subcellularLocation>
</comment>
<dbReference type="PROSITE" id="PS50157">
    <property type="entry name" value="ZINC_FINGER_C2H2_2"/>
    <property type="match status" value="2"/>
</dbReference>
<sequence>MAQARLERINLMQSPSPVAFNQINKKNSMDNNQISQSEQYSQIQHFHPSPITPPLTQLHDSPQFHHETTQYLSDNSPQFNTENPIIPENFTIVNEREYEAAVFRSQTPIYHHDTPRFQPDFRSYSPANSDIQHHHQQQHQQQHQQNSLFNSTPSSILNTSNNNNSSNNISNNFRSDNNISPINSPIKKVKKSPPLQTSDPNRSRNYECDGCSKKFFRTQDLKRHKVTHNKDIRPFACTSCTSTFTRADALQRHIKKSRCRINSQHRSAKAVQQQQLQPSPQSQQLQLQQELPHQQDRYNQSFHSQASMQQQQQPMAQQEFINLKADYSSLQQSQSSTSQNNNEHHSYRPSIVQQNDQIYHPISQQDSNVMSLNNIQNILG</sequence>
<evidence type="ECO:0000256" key="6">
    <source>
        <dbReference type="ARBA" id="ARBA00023242"/>
    </source>
</evidence>
<evidence type="ECO:0000256" key="8">
    <source>
        <dbReference type="SAM" id="MobiDB-lite"/>
    </source>
</evidence>
<dbReference type="InterPro" id="IPR051059">
    <property type="entry name" value="VerF-like"/>
</dbReference>
<feature type="domain" description="C2H2-type" evidence="9">
    <location>
        <begin position="206"/>
        <end position="233"/>
    </location>
</feature>
<gene>
    <name evidence="10" type="ORF">HK099_001157</name>
</gene>
<keyword evidence="5" id="KW-0862">Zinc</keyword>
<name>A0AAD5U3Q6_9FUNG</name>
<evidence type="ECO:0000259" key="9">
    <source>
        <dbReference type="PROSITE" id="PS50157"/>
    </source>
</evidence>
<dbReference type="SUPFAM" id="SSF57667">
    <property type="entry name" value="beta-beta-alpha zinc fingers"/>
    <property type="match status" value="1"/>
</dbReference>
<reference evidence="10" key="1">
    <citation type="submission" date="2020-05" db="EMBL/GenBank/DDBJ databases">
        <title>Phylogenomic resolution of chytrid fungi.</title>
        <authorList>
            <person name="Stajich J.E."/>
            <person name="Amses K."/>
            <person name="Simmons R."/>
            <person name="Seto K."/>
            <person name="Myers J."/>
            <person name="Bonds A."/>
            <person name="Quandt C.A."/>
            <person name="Barry K."/>
            <person name="Liu P."/>
            <person name="Grigoriev I."/>
            <person name="Longcore J.E."/>
            <person name="James T.Y."/>
        </authorList>
    </citation>
    <scope>NUCLEOTIDE SEQUENCE</scope>
    <source>
        <strain evidence="10">JEL0476</strain>
    </source>
</reference>
<keyword evidence="2" id="KW-0479">Metal-binding</keyword>
<dbReference type="SMART" id="SM00355">
    <property type="entry name" value="ZnF_C2H2"/>
    <property type="match status" value="2"/>
</dbReference>
<keyword evidence="3" id="KW-0677">Repeat</keyword>
<evidence type="ECO:0000256" key="2">
    <source>
        <dbReference type="ARBA" id="ARBA00022723"/>
    </source>
</evidence>
<dbReference type="PROSITE" id="PS00028">
    <property type="entry name" value="ZINC_FINGER_C2H2_1"/>
    <property type="match status" value="1"/>
</dbReference>
<feature type="compositionally biased region" description="Low complexity" evidence="8">
    <location>
        <begin position="272"/>
        <end position="292"/>
    </location>
</feature>
<protein>
    <recommendedName>
        <fullName evidence="9">C2H2-type domain-containing protein</fullName>
    </recommendedName>
</protein>
<keyword evidence="6" id="KW-0539">Nucleus</keyword>